<accession>A0A857JLC8</accession>
<keyword evidence="2" id="KW-1185">Reference proteome</keyword>
<organism evidence="1 2">
    <name type="scientific">Paraglaciecola mesophila</name>
    <dbReference type="NCBI Taxonomy" id="197222"/>
    <lineage>
        <taxon>Bacteria</taxon>
        <taxon>Pseudomonadati</taxon>
        <taxon>Pseudomonadota</taxon>
        <taxon>Gammaproteobacteria</taxon>
        <taxon>Alteromonadales</taxon>
        <taxon>Alteromonadaceae</taxon>
        <taxon>Paraglaciecola</taxon>
    </lineage>
</organism>
<evidence type="ECO:0000313" key="1">
    <source>
        <dbReference type="EMBL" id="QHJ12875.1"/>
    </source>
</evidence>
<dbReference type="Proteomes" id="UP000464524">
    <property type="component" value="Chromosome"/>
</dbReference>
<gene>
    <name evidence="1" type="ORF">FX988_03133</name>
</gene>
<dbReference type="RefSeq" id="WP_201751597.1">
    <property type="nucleotide sequence ID" value="NZ_CP047656.1"/>
</dbReference>
<evidence type="ECO:0000313" key="2">
    <source>
        <dbReference type="Proteomes" id="UP000464524"/>
    </source>
</evidence>
<dbReference type="AlphaFoldDB" id="A0A857JLC8"/>
<reference evidence="1 2" key="1">
    <citation type="submission" date="2019-12" db="EMBL/GenBank/DDBJ databases">
        <title>Genome sequencing and assembly of endphytes of Porphyra tenera.</title>
        <authorList>
            <person name="Park J.M."/>
            <person name="Shin R."/>
            <person name="Jo S.H."/>
        </authorList>
    </citation>
    <scope>NUCLEOTIDE SEQUENCE [LARGE SCALE GENOMIC DNA]</scope>
    <source>
        <strain evidence="1 2">GPM4</strain>
    </source>
</reference>
<dbReference type="EMBL" id="CP047656">
    <property type="protein sequence ID" value="QHJ12875.1"/>
    <property type="molecule type" value="Genomic_DNA"/>
</dbReference>
<proteinExistence type="predicted"/>
<dbReference type="KEGG" id="pmes:FX988_03133"/>
<protein>
    <submittedName>
        <fullName evidence="1">Uncharacterized protein</fullName>
    </submittedName>
</protein>
<name>A0A857JLC8_9ALTE</name>
<sequence length="70" mass="7633">MKKTLRIIEPMVTAIDGINLPIILLKGNGCPLGNPHIQFMGLLRDDACVAKENDHGATSTRISTKLAQFM</sequence>